<feature type="region of interest" description="Disordered" evidence="1">
    <location>
        <begin position="23"/>
        <end position="46"/>
    </location>
</feature>
<feature type="compositionally biased region" description="Polar residues" evidence="1">
    <location>
        <begin position="37"/>
        <end position="46"/>
    </location>
</feature>
<evidence type="ECO:0000313" key="2">
    <source>
        <dbReference type="EMBL" id="MBO8425450.1"/>
    </source>
</evidence>
<name>A0A9D9GSD3_9PROT</name>
<accession>A0A9D9GSD3</accession>
<protein>
    <submittedName>
        <fullName evidence="2">Uncharacterized protein</fullName>
    </submittedName>
</protein>
<organism evidence="2 3">
    <name type="scientific">Candidatus Enterousia avistercoris</name>
    <dbReference type="NCBI Taxonomy" id="2840788"/>
    <lineage>
        <taxon>Bacteria</taxon>
        <taxon>Pseudomonadati</taxon>
        <taxon>Pseudomonadota</taxon>
        <taxon>Alphaproteobacteria</taxon>
        <taxon>Candidatus Enterousia</taxon>
    </lineage>
</organism>
<proteinExistence type="predicted"/>
<evidence type="ECO:0000256" key="1">
    <source>
        <dbReference type="SAM" id="MobiDB-lite"/>
    </source>
</evidence>
<gene>
    <name evidence="2" type="ORF">IAC69_03145</name>
</gene>
<reference evidence="2" key="2">
    <citation type="journal article" date="2021" name="PeerJ">
        <title>Extensive microbial diversity within the chicken gut microbiome revealed by metagenomics and culture.</title>
        <authorList>
            <person name="Gilroy R."/>
            <person name="Ravi A."/>
            <person name="Getino M."/>
            <person name="Pursley I."/>
            <person name="Horton D.L."/>
            <person name="Alikhan N.F."/>
            <person name="Baker D."/>
            <person name="Gharbi K."/>
            <person name="Hall N."/>
            <person name="Watson M."/>
            <person name="Adriaenssens E.M."/>
            <person name="Foster-Nyarko E."/>
            <person name="Jarju S."/>
            <person name="Secka A."/>
            <person name="Antonio M."/>
            <person name="Oren A."/>
            <person name="Chaudhuri R.R."/>
            <person name="La Ragione R."/>
            <person name="Hildebrand F."/>
            <person name="Pallen M.J."/>
        </authorList>
    </citation>
    <scope>NUCLEOTIDE SEQUENCE</scope>
    <source>
        <strain evidence="2">8207</strain>
    </source>
</reference>
<dbReference type="AlphaFoldDB" id="A0A9D9GSD3"/>
<dbReference type="PROSITE" id="PS51257">
    <property type="entry name" value="PROKAR_LIPOPROTEIN"/>
    <property type="match status" value="1"/>
</dbReference>
<dbReference type="Proteomes" id="UP000823630">
    <property type="component" value="Unassembled WGS sequence"/>
</dbReference>
<comment type="caution">
    <text evidence="2">The sequence shown here is derived from an EMBL/GenBank/DDBJ whole genome shotgun (WGS) entry which is preliminary data.</text>
</comment>
<reference evidence="2" key="1">
    <citation type="submission" date="2020-10" db="EMBL/GenBank/DDBJ databases">
        <authorList>
            <person name="Gilroy R."/>
        </authorList>
    </citation>
    <scope>NUCLEOTIDE SEQUENCE</scope>
    <source>
        <strain evidence="2">8207</strain>
    </source>
</reference>
<evidence type="ECO:0000313" key="3">
    <source>
        <dbReference type="Proteomes" id="UP000823630"/>
    </source>
</evidence>
<sequence>MKKLSLFAVLGLLAACTDGGTPSGAYGRPDGLRPGGNPQTNPNSSITQMTTITEKTVNGRVAAGLAEYPGATTSDNYLAVAEMVFDLGNLGDDADPDIVRQAMYIVSPELYSACKDNPTSGCISWWRAKGNNESLFNENIKDLQSQLQVLTPDMVEFAAPDATLKFSVDENTGKITGITVSTGADSSMKFDRGTGNTFTNDVATLTYDSYKPNSDQPLTYADFGMYKIEYNNGITPSRYAPFAGGYNDKKIAVANIETDMSFRGRAVGVATNGTDTVNLDGGATLHFYKNTARSGLNAQFNNWYTVNIQQSATDDTNATFTFFESGDRDIEGPKLSNINDAGVPNGTGTMNVGYYGNGNTPIEAAGIAHFEEGIENGVKLDLSFGVKKLNN</sequence>
<dbReference type="EMBL" id="JADINC010000049">
    <property type="protein sequence ID" value="MBO8425450.1"/>
    <property type="molecule type" value="Genomic_DNA"/>
</dbReference>